<feature type="region of interest" description="Disordered" evidence="6">
    <location>
        <begin position="297"/>
        <end position="395"/>
    </location>
</feature>
<dbReference type="PANTHER" id="PTHR15741:SF27">
    <property type="entry name" value="TRANSCRIPTION FACTOR AP-4"/>
    <property type="match status" value="1"/>
</dbReference>
<keyword evidence="5" id="KW-0539">Nucleus</keyword>
<dbReference type="CDD" id="cd11404">
    <property type="entry name" value="bHLHzip_Mlx_like"/>
    <property type="match status" value="1"/>
</dbReference>
<evidence type="ECO:0000256" key="5">
    <source>
        <dbReference type="ARBA" id="ARBA00023242"/>
    </source>
</evidence>
<dbReference type="GO" id="GO:0046983">
    <property type="term" value="F:protein dimerization activity"/>
    <property type="evidence" value="ECO:0007669"/>
    <property type="project" value="InterPro"/>
</dbReference>
<feature type="compositionally biased region" description="Polar residues" evidence="6">
    <location>
        <begin position="297"/>
        <end position="314"/>
    </location>
</feature>
<reference evidence="8 9" key="1">
    <citation type="submission" date="2017-10" db="EMBL/GenBank/DDBJ databases">
        <title>Development of genomic resources for the powdery mildew, Erysiphe pulchra.</title>
        <authorList>
            <person name="Wadl P.A."/>
            <person name="Mack B.M."/>
            <person name="Moore G."/>
            <person name="Beltz S.B."/>
        </authorList>
    </citation>
    <scope>NUCLEOTIDE SEQUENCE [LARGE SCALE GENOMIC DNA]</scope>
    <source>
        <strain evidence="8">Cflorida</strain>
    </source>
</reference>
<feature type="compositionally biased region" description="Acidic residues" evidence="6">
    <location>
        <begin position="322"/>
        <end position="331"/>
    </location>
</feature>
<evidence type="ECO:0000313" key="8">
    <source>
        <dbReference type="EMBL" id="POS83197.1"/>
    </source>
</evidence>
<dbReference type="InterPro" id="IPR011598">
    <property type="entry name" value="bHLH_dom"/>
</dbReference>
<protein>
    <recommendedName>
        <fullName evidence="7">BHLH domain-containing protein</fullName>
    </recommendedName>
</protein>
<dbReference type="Proteomes" id="UP000237438">
    <property type="component" value="Unassembled WGS sequence"/>
</dbReference>
<keyword evidence="3" id="KW-0238">DNA-binding</keyword>
<dbReference type="STRING" id="225359.A0A2S4PME6"/>
<dbReference type="OrthoDB" id="5778525at2759"/>
<dbReference type="Gene3D" id="4.10.280.10">
    <property type="entry name" value="Helix-loop-helix DNA-binding domain"/>
    <property type="match status" value="1"/>
</dbReference>
<dbReference type="GO" id="GO:0000981">
    <property type="term" value="F:DNA-binding transcription factor activity, RNA polymerase II-specific"/>
    <property type="evidence" value="ECO:0007669"/>
    <property type="project" value="TreeGrafter"/>
</dbReference>
<dbReference type="InterPro" id="IPR052207">
    <property type="entry name" value="Max-like/E-box_TFs"/>
</dbReference>
<keyword evidence="4" id="KW-0804">Transcription</keyword>
<dbReference type="InterPro" id="IPR036638">
    <property type="entry name" value="HLH_DNA-bd_sf"/>
</dbReference>
<sequence>MGPSKPPSQELPFGCILATLYIDHKDSFNDSGINHPFPSPTAPAPGPSLLDDNESRLLDNFFDGVSSDQFNYDVFNTDNTNNLEIGWDEMPPNIIVPSYGQLPQPGSHGGILGLDFGHLNTQIIPGSATVTNELLQVADLSQNTPQGRPYSLPHARYFRSREDQILSSNRPSGTGLAMITRPVVMLQPVFESRSNVECYSNEPDPAELIFDGHSTALMRNRGVNARTDIRWGSDVAFAAPQGFTTPSSRESVSAAERYHLQTIETAFSLSPSYDPVEETRRPPPAIRHSSISHQCVNSATQNCNESDQSRGLSTNRRRNIESQEEDEDEDSLSTSVKTSITGSRKRKSEVNESIGSSALGIEARHRRKRSSTSVMKSTRENLSEEQKRENHIRSEQKRRTLIREGFEDLNELVPGLKGGGFSKSAVLAQTADWLENLIRGNENLRKRILMMEGQVKDSSQ</sequence>
<dbReference type="EMBL" id="PEDP01001803">
    <property type="protein sequence ID" value="POS83197.1"/>
    <property type="molecule type" value="Genomic_DNA"/>
</dbReference>
<evidence type="ECO:0000256" key="6">
    <source>
        <dbReference type="SAM" id="MobiDB-lite"/>
    </source>
</evidence>
<feature type="domain" description="BHLH" evidence="7">
    <location>
        <begin position="386"/>
        <end position="437"/>
    </location>
</feature>
<feature type="compositionally biased region" description="Basic and acidic residues" evidence="6">
    <location>
        <begin position="377"/>
        <end position="395"/>
    </location>
</feature>
<accession>A0A2S4PME6</accession>
<evidence type="ECO:0000256" key="3">
    <source>
        <dbReference type="ARBA" id="ARBA00023125"/>
    </source>
</evidence>
<dbReference type="GO" id="GO:0000978">
    <property type="term" value="F:RNA polymerase II cis-regulatory region sequence-specific DNA binding"/>
    <property type="evidence" value="ECO:0007669"/>
    <property type="project" value="TreeGrafter"/>
</dbReference>
<dbReference type="SUPFAM" id="SSF47459">
    <property type="entry name" value="HLH, helix-loop-helix DNA-binding domain"/>
    <property type="match status" value="1"/>
</dbReference>
<dbReference type="PROSITE" id="PS50888">
    <property type="entry name" value="BHLH"/>
    <property type="match status" value="1"/>
</dbReference>
<keyword evidence="9" id="KW-1185">Reference proteome</keyword>
<evidence type="ECO:0000313" key="9">
    <source>
        <dbReference type="Proteomes" id="UP000237438"/>
    </source>
</evidence>
<name>A0A2S4PME6_9PEZI</name>
<evidence type="ECO:0000256" key="4">
    <source>
        <dbReference type="ARBA" id="ARBA00023163"/>
    </source>
</evidence>
<keyword evidence="2" id="KW-0805">Transcription regulation</keyword>
<comment type="subcellular location">
    <subcellularLocation>
        <location evidence="1">Nucleus</location>
    </subcellularLocation>
</comment>
<proteinExistence type="predicted"/>
<comment type="caution">
    <text evidence="8">The sequence shown here is derived from an EMBL/GenBank/DDBJ whole genome shotgun (WGS) entry which is preliminary data.</text>
</comment>
<dbReference type="PANTHER" id="PTHR15741">
    <property type="entry name" value="BASIC HELIX-LOOP-HELIX ZIP TRANSCRIPTION FACTOR"/>
    <property type="match status" value="1"/>
</dbReference>
<evidence type="ECO:0000256" key="2">
    <source>
        <dbReference type="ARBA" id="ARBA00023015"/>
    </source>
</evidence>
<evidence type="ECO:0000259" key="7">
    <source>
        <dbReference type="PROSITE" id="PS50888"/>
    </source>
</evidence>
<dbReference type="Pfam" id="PF00010">
    <property type="entry name" value="HLH"/>
    <property type="match status" value="1"/>
</dbReference>
<dbReference type="AlphaFoldDB" id="A0A2S4PME6"/>
<organism evidence="8 9">
    <name type="scientific">Erysiphe pulchra</name>
    <dbReference type="NCBI Taxonomy" id="225359"/>
    <lineage>
        <taxon>Eukaryota</taxon>
        <taxon>Fungi</taxon>
        <taxon>Dikarya</taxon>
        <taxon>Ascomycota</taxon>
        <taxon>Pezizomycotina</taxon>
        <taxon>Leotiomycetes</taxon>
        <taxon>Erysiphales</taxon>
        <taxon>Erysiphaceae</taxon>
        <taxon>Erysiphe</taxon>
    </lineage>
</organism>
<dbReference type="GO" id="GO:0005634">
    <property type="term" value="C:nucleus"/>
    <property type="evidence" value="ECO:0007669"/>
    <property type="project" value="UniProtKB-SubCell"/>
</dbReference>
<gene>
    <name evidence="8" type="ORF">EPUL_005278</name>
</gene>
<evidence type="ECO:0000256" key="1">
    <source>
        <dbReference type="ARBA" id="ARBA00004123"/>
    </source>
</evidence>